<evidence type="ECO:0000313" key="1">
    <source>
        <dbReference type="EMBL" id="SUO92433.1"/>
    </source>
</evidence>
<gene>
    <name evidence="1" type="ORF">NCTC10717_00547</name>
</gene>
<dbReference type="EMBL" id="UHIA01000003">
    <property type="protein sequence ID" value="SUO92433.1"/>
    <property type="molecule type" value="Genomic_DNA"/>
</dbReference>
<dbReference type="Proteomes" id="UP000254575">
    <property type="component" value="Unassembled WGS sequence"/>
</dbReference>
<keyword evidence="2" id="KW-1185">Reference proteome</keyword>
<reference evidence="1 2" key="1">
    <citation type="submission" date="2018-06" db="EMBL/GenBank/DDBJ databases">
        <authorList>
            <consortium name="Pathogen Informatics"/>
            <person name="Doyle S."/>
        </authorList>
    </citation>
    <scope>NUCLEOTIDE SEQUENCE [LARGE SCALE GENOMIC DNA]</scope>
    <source>
        <strain evidence="1 2">NCTC10717</strain>
    </source>
</reference>
<organism evidence="1 2">
    <name type="scientific">Suttonella indologenes</name>
    <dbReference type="NCBI Taxonomy" id="13276"/>
    <lineage>
        <taxon>Bacteria</taxon>
        <taxon>Pseudomonadati</taxon>
        <taxon>Pseudomonadota</taxon>
        <taxon>Gammaproteobacteria</taxon>
        <taxon>Cardiobacteriales</taxon>
        <taxon>Cardiobacteriaceae</taxon>
        <taxon>Suttonella</taxon>
    </lineage>
</organism>
<protein>
    <recommendedName>
        <fullName evidence="3">MafI family immunity protein</fullName>
    </recommendedName>
</protein>
<accession>A0A380MKH5</accession>
<sequence>MMIARIVRNLKIKNKLLFIFDKYKEQFSKTDLPYFINDEIELVEYGEYAIALENFCSNLYEFNVKIFQEDLEIIKECATLMKLKEETWNFIETI</sequence>
<evidence type="ECO:0000313" key="2">
    <source>
        <dbReference type="Proteomes" id="UP000254575"/>
    </source>
</evidence>
<dbReference type="NCBIfam" id="NF033691">
    <property type="entry name" value="immunity_MafI"/>
    <property type="match status" value="1"/>
</dbReference>
<evidence type="ECO:0008006" key="3">
    <source>
        <dbReference type="Google" id="ProtNLM"/>
    </source>
</evidence>
<proteinExistence type="predicted"/>
<dbReference type="InterPro" id="IPR047880">
    <property type="entry name" value="MafI-like"/>
</dbReference>
<dbReference type="AlphaFoldDB" id="A0A380MKH5"/>
<name>A0A380MKH5_9GAMM</name>